<feature type="compositionally biased region" description="Basic and acidic residues" evidence="1">
    <location>
        <begin position="545"/>
        <end position="556"/>
    </location>
</feature>
<reference evidence="3" key="1">
    <citation type="submission" date="2016-11" db="UniProtKB">
        <authorList>
            <consortium name="WormBaseParasite"/>
        </authorList>
    </citation>
    <scope>IDENTIFICATION</scope>
</reference>
<organism evidence="2 3">
    <name type="scientific">Caenorhabditis tropicalis</name>
    <dbReference type="NCBI Taxonomy" id="1561998"/>
    <lineage>
        <taxon>Eukaryota</taxon>
        <taxon>Metazoa</taxon>
        <taxon>Ecdysozoa</taxon>
        <taxon>Nematoda</taxon>
        <taxon>Chromadorea</taxon>
        <taxon>Rhabditida</taxon>
        <taxon>Rhabditina</taxon>
        <taxon>Rhabditomorpha</taxon>
        <taxon>Rhabditoidea</taxon>
        <taxon>Rhabditidae</taxon>
        <taxon>Peloderinae</taxon>
        <taxon>Caenorhabditis</taxon>
    </lineage>
</organism>
<proteinExistence type="predicted"/>
<feature type="compositionally biased region" description="Acidic residues" evidence="1">
    <location>
        <begin position="557"/>
        <end position="573"/>
    </location>
</feature>
<dbReference type="WBParaSite" id="Csp11.Scaffold442.g1216.t2">
    <property type="protein sequence ID" value="Csp11.Scaffold442.g1216.t2"/>
    <property type="gene ID" value="Csp11.Scaffold442.g1216"/>
</dbReference>
<evidence type="ECO:0000256" key="1">
    <source>
        <dbReference type="SAM" id="MobiDB-lite"/>
    </source>
</evidence>
<sequence length="803" mass="90308">MSEGNAQSDKKEEIVRFRRWIAMTTDGKWREFRGTPGMINIGQGRDLVELVDRMMAARITHFGHMHKGWKLMRAGLTPLNAEWIYSEMMASIETLLKFETYNFSPSNSWTAAKPRAAFPPYLSDEPVLDGQSEVENTNVDSILRQICGEVVTRRLMKLFREANVPVETEDNYFEGTSEQFLALGRNCNPYNNQLALESFRPYISTQDSSTQTDNTSVQANRICSGVGVSFNADGEPTITMMCNDGVSRAVTPVPRRNDIPSLMSLNCESGALPANPTNMVALVITQNANGEIASVGYVPMYPQHLLPAVPNSQVLDLTSGNQEERIPRPRRLRSAARRPQPASVSNGLTANSDSGFSSTSDPGNLSTRASTPATISPPVDTLTVKPIEIATPEAFPPISPAQISPIIEEVAPQPTGPSYASIVSKQCISPRSSTTDRVVTYAQAASSSRTVMTNNLGVGEMTFPSSSIPTSSSMENEWIQVKNKNAVKPIETPILIPKPVKEEKETLVSEVAESWDTLEVDDEREMEQERKRLKKQKQRAAKVQRQKEEKKMRSENPEEPTIDEEEEEEEEESVVPSIENQIVCDEPISKPMLAIATYYDELGRYCDDDVIREPEPREVGEDPKEILYAEAKEHNKLLFPHFVNKNVLQLLITPEARAALQEQLDAFRAMHERIDMAGRIIVYRIGSPNGISGAREENMIGIAKNLIDMKRCDHETDMEMARALGNVVGKLTKNFTYLDYVFTILNLQEDFIVKFKEDDPRISEYKHIEVLTQLHVKRVKKFYEELCELYHFNIVKVSRYTRN</sequence>
<evidence type="ECO:0000313" key="2">
    <source>
        <dbReference type="Proteomes" id="UP000095282"/>
    </source>
</evidence>
<feature type="region of interest" description="Disordered" evidence="1">
    <location>
        <begin position="522"/>
        <end position="578"/>
    </location>
</feature>
<feature type="compositionally biased region" description="Polar residues" evidence="1">
    <location>
        <begin position="343"/>
        <end position="374"/>
    </location>
</feature>
<feature type="region of interest" description="Disordered" evidence="1">
    <location>
        <begin position="318"/>
        <end position="379"/>
    </location>
</feature>
<accession>A0A1I7T0F1</accession>
<feature type="compositionally biased region" description="Basic residues" evidence="1">
    <location>
        <begin position="531"/>
        <end position="544"/>
    </location>
</feature>
<evidence type="ECO:0000313" key="3">
    <source>
        <dbReference type="WBParaSite" id="Csp11.Scaffold442.g1216.t2"/>
    </source>
</evidence>
<name>A0A1I7T0F1_9PELO</name>
<dbReference type="Proteomes" id="UP000095282">
    <property type="component" value="Unplaced"/>
</dbReference>
<protein>
    <submittedName>
        <fullName evidence="3">SPK domain-containing protein</fullName>
    </submittedName>
</protein>
<keyword evidence="2" id="KW-1185">Reference proteome</keyword>
<dbReference type="AlphaFoldDB" id="A0A1I7T0F1"/>